<dbReference type="AlphaFoldDB" id="A0A7X3LT37"/>
<feature type="domain" description="YjiS-like" evidence="1">
    <location>
        <begin position="5"/>
        <end position="35"/>
    </location>
</feature>
<name>A0A7X3LT37_9HYPH</name>
<keyword evidence="3" id="KW-1185">Reference proteome</keyword>
<protein>
    <submittedName>
        <fullName evidence="2">DUF1127 domain-containing protein</fullName>
    </submittedName>
</protein>
<dbReference type="Proteomes" id="UP000433101">
    <property type="component" value="Unassembled WGS sequence"/>
</dbReference>
<reference evidence="2 3" key="1">
    <citation type="submission" date="2019-12" db="EMBL/GenBank/DDBJ databases">
        <authorList>
            <person name="Li M."/>
        </authorList>
    </citation>
    <scope>NUCLEOTIDE SEQUENCE [LARGE SCALE GENOMIC DNA]</scope>
    <source>
        <strain evidence="2 3">GBMRC 2046</strain>
    </source>
</reference>
<organism evidence="2 3">
    <name type="scientific">Stappia sediminis</name>
    <dbReference type="NCBI Taxonomy" id="2692190"/>
    <lineage>
        <taxon>Bacteria</taxon>
        <taxon>Pseudomonadati</taxon>
        <taxon>Pseudomonadota</taxon>
        <taxon>Alphaproteobacteria</taxon>
        <taxon>Hyphomicrobiales</taxon>
        <taxon>Stappiaceae</taxon>
        <taxon>Stappia</taxon>
    </lineage>
</organism>
<dbReference type="InterPro" id="IPR009506">
    <property type="entry name" value="YjiS-like"/>
</dbReference>
<evidence type="ECO:0000259" key="1">
    <source>
        <dbReference type="Pfam" id="PF06568"/>
    </source>
</evidence>
<proteinExistence type="predicted"/>
<dbReference type="EMBL" id="WUMV01000002">
    <property type="protein sequence ID" value="MXN64581.1"/>
    <property type="molecule type" value="Genomic_DNA"/>
</dbReference>
<dbReference type="Pfam" id="PF06568">
    <property type="entry name" value="YjiS-like"/>
    <property type="match status" value="1"/>
</dbReference>
<gene>
    <name evidence="2" type="ORF">GR183_06660</name>
</gene>
<sequence>MLDTVIRSYQTWKKYRQTRDELSRLSLRELEDLGLGCRAAGCPSRYVIR</sequence>
<accession>A0A7X3LT37</accession>
<dbReference type="RefSeq" id="WP_160774783.1">
    <property type="nucleotide sequence ID" value="NZ_WUMV01000002.1"/>
</dbReference>
<evidence type="ECO:0000313" key="2">
    <source>
        <dbReference type="EMBL" id="MXN64581.1"/>
    </source>
</evidence>
<evidence type="ECO:0000313" key="3">
    <source>
        <dbReference type="Proteomes" id="UP000433101"/>
    </source>
</evidence>
<comment type="caution">
    <text evidence="2">The sequence shown here is derived from an EMBL/GenBank/DDBJ whole genome shotgun (WGS) entry which is preliminary data.</text>
</comment>